<name>A0ABS6BQT6_9CLOT</name>
<dbReference type="EMBL" id="JAHLDV010000003">
    <property type="protein sequence ID" value="MBU3158635.1"/>
    <property type="molecule type" value="Genomic_DNA"/>
</dbReference>
<organism evidence="1 2">
    <name type="scientific">Clostridium frigoris</name>
    <dbReference type="NCBI Taxonomy" id="205327"/>
    <lineage>
        <taxon>Bacteria</taxon>
        <taxon>Bacillati</taxon>
        <taxon>Bacillota</taxon>
        <taxon>Clostridia</taxon>
        <taxon>Eubacteriales</taxon>
        <taxon>Clostridiaceae</taxon>
        <taxon>Clostridium</taxon>
    </lineage>
</organism>
<accession>A0ABS6BQT6</accession>
<comment type="caution">
    <text evidence="1">The sequence shown here is derived from an EMBL/GenBank/DDBJ whole genome shotgun (WGS) entry which is preliminary data.</text>
</comment>
<protein>
    <submittedName>
        <fullName evidence="1">Uncharacterized protein</fullName>
    </submittedName>
</protein>
<reference evidence="1 2" key="1">
    <citation type="submission" date="2021-06" db="EMBL/GenBank/DDBJ databases">
        <title>Clostridia strains as spoilage organisms.</title>
        <authorList>
            <person name="Wambui J."/>
            <person name="Stephan R."/>
            <person name="Stevens M.J.A."/>
        </authorList>
    </citation>
    <scope>NUCLEOTIDE SEQUENCE [LARGE SCALE GENOMIC DNA]</scope>
    <source>
        <strain evidence="1 2">DSM 14204</strain>
    </source>
</reference>
<evidence type="ECO:0000313" key="2">
    <source>
        <dbReference type="Proteomes" id="UP000776252"/>
    </source>
</evidence>
<dbReference type="Proteomes" id="UP000776252">
    <property type="component" value="Unassembled WGS sequence"/>
</dbReference>
<keyword evidence="2" id="KW-1185">Reference proteome</keyword>
<evidence type="ECO:0000313" key="1">
    <source>
        <dbReference type="EMBL" id="MBU3158635.1"/>
    </source>
</evidence>
<sequence length="238" mass="28714">MTLTSKDNFIFSSIVKEFQLYDSNVGKLEDLIENFSNSRIDICKLFKMQKFNSESLELNKKILTDSINLNKFRMRNNEKNKIELRDKIIVNKKNIKEIKFNIKKLETILNDEKQQGRALHGALEIFLSREKFKVIKKIIFSEYKKVYTNYSNELIIKIKIKQCDERKNKIQKERHDFNNSIDRYNRKINIYRSALSEIRKSTISMSKKNDLYTIKIESIMNYKEIENTFRIEIYKYRM</sequence>
<proteinExistence type="predicted"/>
<dbReference type="RefSeq" id="WP_216145825.1">
    <property type="nucleotide sequence ID" value="NZ_JAHLDV010000003.1"/>
</dbReference>
<gene>
    <name evidence="1" type="ORF">KPL37_02455</name>
</gene>